<dbReference type="Pfam" id="PF00486">
    <property type="entry name" value="Trans_reg_C"/>
    <property type="match status" value="1"/>
</dbReference>
<dbReference type="Pfam" id="PF00072">
    <property type="entry name" value="Response_reg"/>
    <property type="match status" value="1"/>
</dbReference>
<dbReference type="AlphaFoldDB" id="A0A3A4ZGR6"/>
<dbReference type="SMART" id="SM00448">
    <property type="entry name" value="REC"/>
    <property type="match status" value="1"/>
</dbReference>
<evidence type="ECO:0000256" key="5">
    <source>
        <dbReference type="ARBA" id="ARBA00023163"/>
    </source>
</evidence>
<keyword evidence="4 7" id="KW-0238">DNA-binding</keyword>
<reference evidence="10 11" key="1">
    <citation type="journal article" date="2017" name="ISME J.">
        <title>Energy and carbon metabolisms in a deep terrestrial subsurface fluid microbial community.</title>
        <authorList>
            <person name="Momper L."/>
            <person name="Jungbluth S.P."/>
            <person name="Lee M.D."/>
            <person name="Amend J.P."/>
        </authorList>
    </citation>
    <scope>NUCLEOTIDE SEQUENCE [LARGE SCALE GENOMIC DNA]</scope>
    <source>
        <strain evidence="10">SURF_46</strain>
    </source>
</reference>
<evidence type="ECO:0000256" key="6">
    <source>
        <dbReference type="PROSITE-ProRule" id="PRU00169"/>
    </source>
</evidence>
<dbReference type="Gene3D" id="6.10.250.690">
    <property type="match status" value="1"/>
</dbReference>
<dbReference type="PROSITE" id="PS51755">
    <property type="entry name" value="OMPR_PHOB"/>
    <property type="match status" value="1"/>
</dbReference>
<dbReference type="SUPFAM" id="SSF52172">
    <property type="entry name" value="CheY-like"/>
    <property type="match status" value="1"/>
</dbReference>
<organism evidence="10 11">
    <name type="scientific">candidate division WWE3 bacterium</name>
    <dbReference type="NCBI Taxonomy" id="2053526"/>
    <lineage>
        <taxon>Bacteria</taxon>
        <taxon>Katanobacteria</taxon>
    </lineage>
</organism>
<feature type="modified residue" description="4-aspartylphosphate" evidence="6">
    <location>
        <position position="51"/>
    </location>
</feature>
<evidence type="ECO:0000256" key="3">
    <source>
        <dbReference type="ARBA" id="ARBA00023015"/>
    </source>
</evidence>
<protein>
    <submittedName>
        <fullName evidence="10">DNA-binding response regulator</fullName>
    </submittedName>
</protein>
<keyword evidence="5" id="KW-0804">Transcription</keyword>
<dbReference type="FunFam" id="1.10.10.10:FF:000005">
    <property type="entry name" value="Two-component system response regulator"/>
    <property type="match status" value="1"/>
</dbReference>
<dbReference type="GO" id="GO:0006355">
    <property type="term" value="P:regulation of DNA-templated transcription"/>
    <property type="evidence" value="ECO:0007669"/>
    <property type="project" value="InterPro"/>
</dbReference>
<dbReference type="EMBL" id="QZJF01000001">
    <property type="protein sequence ID" value="RJR28334.1"/>
    <property type="molecule type" value="Genomic_DNA"/>
</dbReference>
<dbReference type="InterPro" id="IPR011006">
    <property type="entry name" value="CheY-like_superfamily"/>
</dbReference>
<dbReference type="SMART" id="SM00862">
    <property type="entry name" value="Trans_reg_C"/>
    <property type="match status" value="1"/>
</dbReference>
<accession>A0A3A4ZGR6</accession>
<dbReference type="InterPro" id="IPR001789">
    <property type="entry name" value="Sig_transdc_resp-reg_receiver"/>
</dbReference>
<dbReference type="GO" id="GO:0032993">
    <property type="term" value="C:protein-DNA complex"/>
    <property type="evidence" value="ECO:0007669"/>
    <property type="project" value="TreeGrafter"/>
</dbReference>
<dbReference type="Proteomes" id="UP000265540">
    <property type="component" value="Unassembled WGS sequence"/>
</dbReference>
<dbReference type="FunFam" id="3.40.50.2300:FF:000001">
    <property type="entry name" value="DNA-binding response regulator PhoB"/>
    <property type="match status" value="1"/>
</dbReference>
<feature type="DNA-binding region" description="OmpR/PhoB-type" evidence="7">
    <location>
        <begin position="125"/>
        <end position="223"/>
    </location>
</feature>
<evidence type="ECO:0000256" key="4">
    <source>
        <dbReference type="ARBA" id="ARBA00023125"/>
    </source>
</evidence>
<dbReference type="InterPro" id="IPR016032">
    <property type="entry name" value="Sig_transdc_resp-reg_C-effctor"/>
</dbReference>
<dbReference type="InterPro" id="IPR001867">
    <property type="entry name" value="OmpR/PhoB-type_DNA-bd"/>
</dbReference>
<dbReference type="GO" id="GO:0005829">
    <property type="term" value="C:cytosol"/>
    <property type="evidence" value="ECO:0007669"/>
    <property type="project" value="TreeGrafter"/>
</dbReference>
<dbReference type="Gene3D" id="3.40.50.2300">
    <property type="match status" value="1"/>
</dbReference>
<evidence type="ECO:0000259" key="9">
    <source>
        <dbReference type="PROSITE" id="PS51755"/>
    </source>
</evidence>
<feature type="domain" description="Response regulatory" evidence="8">
    <location>
        <begin position="2"/>
        <end position="116"/>
    </location>
</feature>
<keyword evidence="1 6" id="KW-0597">Phosphoprotein</keyword>
<sequence>MKILIVEDDKRIAHNIQKFLKGQNYVVDIAADLSEGNTYLESSEYELVILDWMLPDGVGVELCEELRKKGNSVPILMLTAKSQIEDKLEGFDCGADDYMTKPFDMNELLARIRAVIRRKSQDTGSPVLSAGNLKVNINTCEVSRGNKDIMLSPKEYAILEYLILNKCKVLSRMEIIEHVWGDEIDPFSNTVDVHINYLRTKVDSEWKKKLILTVKNRGYMICDN</sequence>
<dbReference type="GO" id="GO:0000156">
    <property type="term" value="F:phosphorelay response regulator activity"/>
    <property type="evidence" value="ECO:0007669"/>
    <property type="project" value="TreeGrafter"/>
</dbReference>
<dbReference type="InterPro" id="IPR039420">
    <property type="entry name" value="WalR-like"/>
</dbReference>
<dbReference type="InterPro" id="IPR036388">
    <property type="entry name" value="WH-like_DNA-bd_sf"/>
</dbReference>
<name>A0A3A4ZGR6_UNCKA</name>
<evidence type="ECO:0000256" key="7">
    <source>
        <dbReference type="PROSITE-ProRule" id="PRU01091"/>
    </source>
</evidence>
<dbReference type="Gene3D" id="1.10.10.10">
    <property type="entry name" value="Winged helix-like DNA-binding domain superfamily/Winged helix DNA-binding domain"/>
    <property type="match status" value="1"/>
</dbReference>
<dbReference type="PROSITE" id="PS50110">
    <property type="entry name" value="RESPONSE_REGULATORY"/>
    <property type="match status" value="1"/>
</dbReference>
<dbReference type="CDD" id="cd17624">
    <property type="entry name" value="REC_OmpR_PmrA-like"/>
    <property type="match status" value="1"/>
</dbReference>
<dbReference type="CDD" id="cd00383">
    <property type="entry name" value="trans_reg_C"/>
    <property type="match status" value="1"/>
</dbReference>
<comment type="caution">
    <text evidence="10">The sequence shown here is derived from an EMBL/GenBank/DDBJ whole genome shotgun (WGS) entry which is preliminary data.</text>
</comment>
<evidence type="ECO:0000313" key="10">
    <source>
        <dbReference type="EMBL" id="RJR28334.1"/>
    </source>
</evidence>
<feature type="domain" description="OmpR/PhoB-type" evidence="9">
    <location>
        <begin position="125"/>
        <end position="223"/>
    </location>
</feature>
<dbReference type="SUPFAM" id="SSF46894">
    <property type="entry name" value="C-terminal effector domain of the bipartite response regulators"/>
    <property type="match status" value="1"/>
</dbReference>
<keyword evidence="3" id="KW-0805">Transcription regulation</keyword>
<keyword evidence="2" id="KW-0902">Two-component regulatory system</keyword>
<dbReference type="PANTHER" id="PTHR48111:SF22">
    <property type="entry name" value="REGULATOR OF RPOS"/>
    <property type="match status" value="1"/>
</dbReference>
<evidence type="ECO:0000256" key="1">
    <source>
        <dbReference type="ARBA" id="ARBA00022553"/>
    </source>
</evidence>
<gene>
    <name evidence="10" type="ORF">C4561_00015</name>
</gene>
<dbReference type="PANTHER" id="PTHR48111">
    <property type="entry name" value="REGULATOR OF RPOS"/>
    <property type="match status" value="1"/>
</dbReference>
<evidence type="ECO:0000313" key="11">
    <source>
        <dbReference type="Proteomes" id="UP000265540"/>
    </source>
</evidence>
<proteinExistence type="predicted"/>
<evidence type="ECO:0000259" key="8">
    <source>
        <dbReference type="PROSITE" id="PS50110"/>
    </source>
</evidence>
<dbReference type="GO" id="GO:0000976">
    <property type="term" value="F:transcription cis-regulatory region binding"/>
    <property type="evidence" value="ECO:0007669"/>
    <property type="project" value="TreeGrafter"/>
</dbReference>
<evidence type="ECO:0000256" key="2">
    <source>
        <dbReference type="ARBA" id="ARBA00023012"/>
    </source>
</evidence>